<dbReference type="Proteomes" id="UP000827872">
    <property type="component" value="Linkage Group LG09"/>
</dbReference>
<proteinExistence type="predicted"/>
<keyword evidence="2" id="KW-1185">Reference proteome</keyword>
<reference evidence="1" key="1">
    <citation type="submission" date="2021-08" db="EMBL/GenBank/DDBJ databases">
        <title>The first chromosome-level gecko genome reveals the dynamic sex chromosomes of Neotropical dwarf geckos (Sphaerodactylidae: Sphaerodactylus).</title>
        <authorList>
            <person name="Pinto B.J."/>
            <person name="Keating S.E."/>
            <person name="Gamble T."/>
        </authorList>
    </citation>
    <scope>NUCLEOTIDE SEQUENCE</scope>
    <source>
        <strain evidence="1">TG3544</strain>
    </source>
</reference>
<dbReference type="EMBL" id="CM037622">
    <property type="protein sequence ID" value="KAH8002883.1"/>
    <property type="molecule type" value="Genomic_DNA"/>
</dbReference>
<name>A0ACB8FCV1_9SAUR</name>
<organism evidence="1 2">
    <name type="scientific">Sphaerodactylus townsendi</name>
    <dbReference type="NCBI Taxonomy" id="933632"/>
    <lineage>
        <taxon>Eukaryota</taxon>
        <taxon>Metazoa</taxon>
        <taxon>Chordata</taxon>
        <taxon>Craniata</taxon>
        <taxon>Vertebrata</taxon>
        <taxon>Euteleostomi</taxon>
        <taxon>Lepidosauria</taxon>
        <taxon>Squamata</taxon>
        <taxon>Bifurcata</taxon>
        <taxon>Gekkota</taxon>
        <taxon>Sphaerodactylidae</taxon>
        <taxon>Sphaerodactylus</taxon>
    </lineage>
</organism>
<evidence type="ECO:0000313" key="2">
    <source>
        <dbReference type="Proteomes" id="UP000827872"/>
    </source>
</evidence>
<protein>
    <submittedName>
        <fullName evidence="1">Uncharacterized protein</fullName>
    </submittedName>
</protein>
<accession>A0ACB8FCV1</accession>
<sequence>MSDTDGATGKPLKGKPDHGDVGDQDGDGVAGVSPHEPNSGDRNLAPLPLTGLIGVVEAGMASEGMEAKIRLCKVQLLKQQSSPLCKALPPPPRCSPLGGAASGHSDKGSEESLYACCRQLGLCLHCGGEGHLAAVCPSKRSGPSGPPAGEAKKAGAASRAGKKPPFKKGMGLQVEPCKASSASEEADDLESSDESVENDSDLA</sequence>
<gene>
    <name evidence="1" type="ORF">K3G42_002543</name>
</gene>
<evidence type="ECO:0000313" key="1">
    <source>
        <dbReference type="EMBL" id="KAH8002883.1"/>
    </source>
</evidence>
<comment type="caution">
    <text evidence="1">The sequence shown here is derived from an EMBL/GenBank/DDBJ whole genome shotgun (WGS) entry which is preliminary data.</text>
</comment>